<gene>
    <name evidence="2" type="ORF">ERS852411_04231</name>
</gene>
<dbReference type="AlphaFoldDB" id="A0A174V8K6"/>
<sequence length="87" mass="9768">MLKCADCGYIFSQWEKIESSHPKEAYFSMDKSSQFHMEAAGSLTPELDGAPRSGLHQHRTKEKGRGTADEARQKAVEAPLLETEQTR</sequence>
<dbReference type="Proteomes" id="UP000095746">
    <property type="component" value="Unassembled WGS sequence"/>
</dbReference>
<protein>
    <submittedName>
        <fullName evidence="2">Uncharacterized protein</fullName>
    </submittedName>
</protein>
<organism evidence="2 3">
    <name type="scientific">Flavonifractor plautii</name>
    <name type="common">Fusobacterium plautii</name>
    <dbReference type="NCBI Taxonomy" id="292800"/>
    <lineage>
        <taxon>Bacteria</taxon>
        <taxon>Bacillati</taxon>
        <taxon>Bacillota</taxon>
        <taxon>Clostridia</taxon>
        <taxon>Eubacteriales</taxon>
        <taxon>Oscillospiraceae</taxon>
        <taxon>Flavonifractor</taxon>
    </lineage>
</organism>
<evidence type="ECO:0000256" key="1">
    <source>
        <dbReference type="SAM" id="MobiDB-lite"/>
    </source>
</evidence>
<reference evidence="2 3" key="1">
    <citation type="submission" date="2015-09" db="EMBL/GenBank/DDBJ databases">
        <authorList>
            <consortium name="Pathogen Informatics"/>
        </authorList>
    </citation>
    <scope>NUCLEOTIDE SEQUENCE [LARGE SCALE GENOMIC DNA]</scope>
    <source>
        <strain evidence="2 3">2789STDY5608854</strain>
    </source>
</reference>
<feature type="compositionally biased region" description="Basic and acidic residues" evidence="1">
    <location>
        <begin position="63"/>
        <end position="75"/>
    </location>
</feature>
<evidence type="ECO:0000313" key="3">
    <source>
        <dbReference type="Proteomes" id="UP000095746"/>
    </source>
</evidence>
<accession>A0A174V8K6</accession>
<feature type="region of interest" description="Disordered" evidence="1">
    <location>
        <begin position="43"/>
        <end position="87"/>
    </location>
</feature>
<dbReference type="EMBL" id="CYZT01000885">
    <property type="protein sequence ID" value="CUQ31123.1"/>
    <property type="molecule type" value="Genomic_DNA"/>
</dbReference>
<name>A0A174V8K6_FLAPL</name>
<evidence type="ECO:0000313" key="2">
    <source>
        <dbReference type="EMBL" id="CUQ31123.1"/>
    </source>
</evidence>
<proteinExistence type="predicted"/>